<evidence type="ECO:0000313" key="7">
    <source>
        <dbReference type="EMBL" id="EAR97447.2"/>
    </source>
</evidence>
<dbReference type="EMBL" id="GG662664">
    <property type="protein sequence ID" value="EAR97447.2"/>
    <property type="molecule type" value="Genomic_DNA"/>
</dbReference>
<keyword evidence="5" id="KW-1133">Transmembrane helix</keyword>
<dbReference type="AlphaFoldDB" id="Q23LR3"/>
<proteinExistence type="predicted"/>
<dbReference type="Proteomes" id="UP000009168">
    <property type="component" value="Unassembled WGS sequence"/>
</dbReference>
<dbReference type="GO" id="GO:0048471">
    <property type="term" value="C:perinuclear region of cytoplasm"/>
    <property type="evidence" value="ECO:0007669"/>
    <property type="project" value="TreeGrafter"/>
</dbReference>
<feature type="domain" description="PKD/REJ-like" evidence="6">
    <location>
        <begin position="470"/>
        <end position="701"/>
    </location>
</feature>
<evidence type="ECO:0000313" key="8">
    <source>
        <dbReference type="Proteomes" id="UP000009168"/>
    </source>
</evidence>
<dbReference type="Pfam" id="PF13516">
    <property type="entry name" value="LRR_6"/>
    <property type="match status" value="9"/>
</dbReference>
<dbReference type="Gene3D" id="3.80.10.10">
    <property type="entry name" value="Ribonuclease Inhibitor"/>
    <property type="match status" value="5"/>
</dbReference>
<sequence length="1127" mass="126037">MIQQKNYFNNLDEFLNSSLQSHQVLHIDLNHKKIGDQGASSLGSALAKCINLSNLTLILSRNKIGDEGESSLSFALKKYTYLSNLTLNLYDNKIGDQGASGLGSALAKCTNLSSLTLNLNVNKIGDEGTSGLGTGLAKCTNLSNLTLNLCDNKIGDQGAIDLGSKLEKCIYLSNLILNLSYNIIGDQGATGLSSVLEKCTNLSNLIFNLSNNNISDQGTSGLGFGLAKCTNLTNLTLHLCNNNIGRQGASGLGSTLAKCTNLSNLTLDFEYNQIGNEGALDLGLTLQKCINLSNLTLSLTNNNIGDEGVIGLGSALANCFNLQNLTLNLYNNNIGDKSASGLGSALAKCNNLSNLTLHLSLNQICDEGGSGLGSSLAKFTNLSKLSLNLSYNKIGTIGAQGLGFGLAKCTKLSNLTLDITSNQIDDQDVSGLCSALAKSTNLSNFTIKLSTICLFSELNIPQLEVQFSATRQNQKINLNEDLNFIINYDQNYPSDILSYAGALLYDNDVVGVIKFDYYQVKFRIWNYFKNIDPLKPTIQARFSVYNPTFIMPSLTTISFNINFPPQNCTLVISPLQGIALQTVFSIQFLYCIDEDLPLTYQFFYYNSIDDAQQELISPWNILRRQIQDQTTVNSIQTVLPQGNLVIMSQVIDSQLGVYNQTQIISIQSQNLSTKDYYQLVNQLTQQTLSSTNLQATSQLITLSLIGEDINSIIQSNDMSYLQQNNDFAIQNIIDSFKILNSTVTMNSQNTQKNLQDYDQITTRLGSMFSYLNLPNQGSLILNGNLSSLLIDKITQKNIYTYVNSFYEPDLDNVFSISRNNYELNIYENTPEFQAYIQQMQNISSNYTYSKNKLIQTQITKSDTNKLIDNSTIIYNFNNAVTSQKYNLTCIQQNDIQWSKKNCVLLKNNQNESVCYCNTQKPTTIIEDIDDMFLKNENLKTVFGEQGFKNIENFKEFYNYIVFWFIFAFTLAQIILFFVGQRLDRITLQKGFQRVHNHLEIISTQKIEPQQENQKDNQNLKEPSIAMCKDQAINNNSLNQNKIQSTENVEYKCQNNQHFPLVSDELSAKINATNPFKRKKKTFINSNQHQSDVNLNQISQNKIELNQIDKKLNDQNDNNEEERNYLKY</sequence>
<evidence type="ECO:0000256" key="3">
    <source>
        <dbReference type="ARBA" id="ARBA00022737"/>
    </source>
</evidence>
<organism evidence="7 8">
    <name type="scientific">Tetrahymena thermophila (strain SB210)</name>
    <dbReference type="NCBI Taxonomy" id="312017"/>
    <lineage>
        <taxon>Eukaryota</taxon>
        <taxon>Sar</taxon>
        <taxon>Alveolata</taxon>
        <taxon>Ciliophora</taxon>
        <taxon>Intramacronucleata</taxon>
        <taxon>Oligohymenophorea</taxon>
        <taxon>Hymenostomatida</taxon>
        <taxon>Tetrahymenina</taxon>
        <taxon>Tetrahymenidae</taxon>
        <taxon>Tetrahymena</taxon>
    </lineage>
</organism>
<dbReference type="KEGG" id="tet:TTHERM_01009830"/>
<keyword evidence="5" id="KW-0472">Membrane</keyword>
<accession>Q23LR3</accession>
<evidence type="ECO:0000256" key="5">
    <source>
        <dbReference type="SAM" id="Phobius"/>
    </source>
</evidence>
<evidence type="ECO:0000256" key="1">
    <source>
        <dbReference type="ARBA" id="ARBA00022468"/>
    </source>
</evidence>
<dbReference type="InterPro" id="IPR032675">
    <property type="entry name" value="LRR_dom_sf"/>
</dbReference>
<dbReference type="eggNOG" id="ENOG502SFP5">
    <property type="taxonomic scope" value="Eukaryota"/>
</dbReference>
<gene>
    <name evidence="7" type="ORF">TTHERM_01009830</name>
</gene>
<feature type="region of interest" description="Disordered" evidence="4">
    <location>
        <begin position="1108"/>
        <end position="1127"/>
    </location>
</feature>
<dbReference type="GO" id="GO:0006913">
    <property type="term" value="P:nucleocytoplasmic transport"/>
    <property type="evidence" value="ECO:0007669"/>
    <property type="project" value="TreeGrafter"/>
</dbReference>
<dbReference type="InParanoid" id="Q23LR3"/>
<dbReference type="RefSeq" id="XP_001017692.2">
    <property type="nucleotide sequence ID" value="XM_001017692.2"/>
</dbReference>
<dbReference type="HOGENOM" id="CLU_001625_0_0_1"/>
<evidence type="ECO:0000256" key="2">
    <source>
        <dbReference type="ARBA" id="ARBA00022614"/>
    </source>
</evidence>
<keyword evidence="2" id="KW-0433">Leucine-rich repeat</keyword>
<dbReference type="SMART" id="SM00368">
    <property type="entry name" value="LRR_RI"/>
    <property type="match status" value="14"/>
</dbReference>
<keyword evidence="1" id="KW-0343">GTPase activation</keyword>
<dbReference type="PANTHER" id="PTHR24113">
    <property type="entry name" value="RAN GTPASE-ACTIVATING PROTEIN 1"/>
    <property type="match status" value="1"/>
</dbReference>
<dbReference type="GO" id="GO:0005634">
    <property type="term" value="C:nucleus"/>
    <property type="evidence" value="ECO:0007669"/>
    <property type="project" value="TreeGrafter"/>
</dbReference>
<dbReference type="PANTHER" id="PTHR24113:SF12">
    <property type="entry name" value="RAN GTPASE-ACTIVATING PROTEIN 1"/>
    <property type="match status" value="1"/>
</dbReference>
<dbReference type="GO" id="GO:0005096">
    <property type="term" value="F:GTPase activator activity"/>
    <property type="evidence" value="ECO:0007669"/>
    <property type="project" value="UniProtKB-KW"/>
</dbReference>
<evidence type="ECO:0000259" key="6">
    <source>
        <dbReference type="Pfam" id="PF02010"/>
    </source>
</evidence>
<dbReference type="InterPro" id="IPR001611">
    <property type="entry name" value="Leu-rich_rpt"/>
</dbReference>
<dbReference type="InterPro" id="IPR027038">
    <property type="entry name" value="RanGap"/>
</dbReference>
<keyword evidence="3" id="KW-0677">Repeat</keyword>
<dbReference type="Pfam" id="PF02010">
    <property type="entry name" value="REJ"/>
    <property type="match status" value="1"/>
</dbReference>
<dbReference type="GeneID" id="7845674"/>
<dbReference type="GO" id="GO:0031267">
    <property type="term" value="F:small GTPase binding"/>
    <property type="evidence" value="ECO:0007669"/>
    <property type="project" value="TreeGrafter"/>
</dbReference>
<name>Q23LR3_TETTS</name>
<dbReference type="SUPFAM" id="SSF52047">
    <property type="entry name" value="RNI-like"/>
    <property type="match status" value="2"/>
</dbReference>
<dbReference type="InterPro" id="IPR002859">
    <property type="entry name" value="PKD/REJ-like"/>
</dbReference>
<reference evidence="8" key="1">
    <citation type="journal article" date="2006" name="PLoS Biol.">
        <title>Macronuclear genome sequence of the ciliate Tetrahymena thermophila, a model eukaryote.</title>
        <authorList>
            <person name="Eisen J.A."/>
            <person name="Coyne R.S."/>
            <person name="Wu M."/>
            <person name="Wu D."/>
            <person name="Thiagarajan M."/>
            <person name="Wortman J.R."/>
            <person name="Badger J.H."/>
            <person name="Ren Q."/>
            <person name="Amedeo P."/>
            <person name="Jones K.M."/>
            <person name="Tallon L.J."/>
            <person name="Delcher A.L."/>
            <person name="Salzberg S.L."/>
            <person name="Silva J.C."/>
            <person name="Haas B.J."/>
            <person name="Majoros W.H."/>
            <person name="Farzad M."/>
            <person name="Carlton J.M."/>
            <person name="Smith R.K. Jr."/>
            <person name="Garg J."/>
            <person name="Pearlman R.E."/>
            <person name="Karrer K.M."/>
            <person name="Sun L."/>
            <person name="Manning G."/>
            <person name="Elde N.C."/>
            <person name="Turkewitz A.P."/>
            <person name="Asai D.J."/>
            <person name="Wilkes D.E."/>
            <person name="Wang Y."/>
            <person name="Cai H."/>
            <person name="Collins K."/>
            <person name="Stewart B.A."/>
            <person name="Lee S.R."/>
            <person name="Wilamowska K."/>
            <person name="Weinberg Z."/>
            <person name="Ruzzo W.L."/>
            <person name="Wloga D."/>
            <person name="Gaertig J."/>
            <person name="Frankel J."/>
            <person name="Tsao C.-C."/>
            <person name="Gorovsky M.A."/>
            <person name="Keeling P.J."/>
            <person name="Waller R.F."/>
            <person name="Patron N.J."/>
            <person name="Cherry J.M."/>
            <person name="Stover N.A."/>
            <person name="Krieger C.J."/>
            <person name="del Toro C."/>
            <person name="Ryder H.F."/>
            <person name="Williamson S.C."/>
            <person name="Barbeau R.A."/>
            <person name="Hamilton E.P."/>
            <person name="Orias E."/>
        </authorList>
    </citation>
    <scope>NUCLEOTIDE SEQUENCE [LARGE SCALE GENOMIC DNA]</scope>
    <source>
        <strain evidence="8">SB210</strain>
    </source>
</reference>
<evidence type="ECO:0000256" key="4">
    <source>
        <dbReference type="SAM" id="MobiDB-lite"/>
    </source>
</evidence>
<protein>
    <submittedName>
        <fullName evidence="7">REJ domain protein</fullName>
    </submittedName>
</protein>
<dbReference type="GO" id="GO:0005829">
    <property type="term" value="C:cytosol"/>
    <property type="evidence" value="ECO:0007669"/>
    <property type="project" value="TreeGrafter"/>
</dbReference>
<feature type="transmembrane region" description="Helical" evidence="5">
    <location>
        <begin position="956"/>
        <end position="979"/>
    </location>
</feature>
<keyword evidence="5" id="KW-0812">Transmembrane</keyword>
<dbReference type="OrthoDB" id="120976at2759"/>
<keyword evidence="8" id="KW-1185">Reference proteome</keyword>